<name>A0ABP8JBD7_9MICO</name>
<protein>
    <recommendedName>
        <fullName evidence="4">ABC transporter</fullName>
    </recommendedName>
</protein>
<accession>A0ABP8JBD7</accession>
<dbReference type="EMBL" id="BAABGL010000006">
    <property type="protein sequence ID" value="GAA4388169.1"/>
    <property type="molecule type" value="Genomic_DNA"/>
</dbReference>
<dbReference type="Pfam" id="PF12730">
    <property type="entry name" value="ABC2_membrane_4"/>
    <property type="match status" value="1"/>
</dbReference>
<dbReference type="Proteomes" id="UP001500642">
    <property type="component" value="Unassembled WGS sequence"/>
</dbReference>
<keyword evidence="1" id="KW-0812">Transmembrane</keyword>
<proteinExistence type="predicted"/>
<reference evidence="3" key="1">
    <citation type="journal article" date="2019" name="Int. J. Syst. Evol. Microbiol.">
        <title>The Global Catalogue of Microorganisms (GCM) 10K type strain sequencing project: providing services to taxonomists for standard genome sequencing and annotation.</title>
        <authorList>
            <consortium name="The Broad Institute Genomics Platform"/>
            <consortium name="The Broad Institute Genome Sequencing Center for Infectious Disease"/>
            <person name="Wu L."/>
            <person name="Ma J."/>
        </authorList>
    </citation>
    <scope>NUCLEOTIDE SEQUENCE [LARGE SCALE GENOMIC DNA]</scope>
    <source>
        <strain evidence="3">JCM 17808</strain>
    </source>
</reference>
<keyword evidence="1" id="KW-1133">Transmembrane helix</keyword>
<dbReference type="CDD" id="cd21809">
    <property type="entry name" value="ABC-2_lan_permease-like"/>
    <property type="match status" value="1"/>
</dbReference>
<feature type="transmembrane region" description="Helical" evidence="1">
    <location>
        <begin position="53"/>
        <end position="74"/>
    </location>
</feature>
<feature type="transmembrane region" description="Helical" evidence="1">
    <location>
        <begin position="169"/>
        <end position="194"/>
    </location>
</feature>
<gene>
    <name evidence="2" type="ORF">GCM10023167_12670</name>
</gene>
<sequence length="250" mass="25419">MNAVRAEFLKLSRSLSWVVVLLLPTAMVLSGVANTLASGQAPADGWHTMWLRSVVVHGMAPLPLGIAIIASLVWRPERQEGNWNALLSGPTSALRIAVAKTAVIATAAAAMQLVLLGVLTVFGRFVFGLPGLLPGEYLAISLLIIAASIPVAAVQSGLSILLPSFAAPVACALVASGVSVVLLLTDVGALIAVLPHALIARTTQLGTGTFADPGTIGFGDVAAILACTVLLTAAAIAGSAALLARREVRG</sequence>
<comment type="caution">
    <text evidence="2">The sequence shown here is derived from an EMBL/GenBank/DDBJ whole genome shotgun (WGS) entry which is preliminary data.</text>
</comment>
<feature type="transmembrane region" description="Helical" evidence="1">
    <location>
        <begin position="221"/>
        <end position="244"/>
    </location>
</feature>
<evidence type="ECO:0000313" key="3">
    <source>
        <dbReference type="Proteomes" id="UP001500642"/>
    </source>
</evidence>
<feature type="transmembrane region" description="Helical" evidence="1">
    <location>
        <begin position="137"/>
        <end position="162"/>
    </location>
</feature>
<keyword evidence="3" id="KW-1185">Reference proteome</keyword>
<evidence type="ECO:0000256" key="1">
    <source>
        <dbReference type="SAM" id="Phobius"/>
    </source>
</evidence>
<organism evidence="2 3">
    <name type="scientific">Brevibacterium pityocampae</name>
    <dbReference type="NCBI Taxonomy" id="506594"/>
    <lineage>
        <taxon>Bacteria</taxon>
        <taxon>Bacillati</taxon>
        <taxon>Actinomycetota</taxon>
        <taxon>Actinomycetes</taxon>
        <taxon>Micrococcales</taxon>
        <taxon>Brevibacteriaceae</taxon>
        <taxon>Brevibacterium</taxon>
    </lineage>
</organism>
<evidence type="ECO:0000313" key="2">
    <source>
        <dbReference type="EMBL" id="GAA4388169.1"/>
    </source>
</evidence>
<feature type="transmembrane region" description="Helical" evidence="1">
    <location>
        <begin position="102"/>
        <end position="125"/>
    </location>
</feature>
<keyword evidence="1" id="KW-0472">Membrane</keyword>
<evidence type="ECO:0008006" key="4">
    <source>
        <dbReference type="Google" id="ProtNLM"/>
    </source>
</evidence>
<dbReference type="RefSeq" id="WP_345030793.1">
    <property type="nucleotide sequence ID" value="NZ_BAABGL010000006.1"/>
</dbReference>